<organism evidence="1 2">
    <name type="scientific">Sipha flava</name>
    <name type="common">yellow sugarcane aphid</name>
    <dbReference type="NCBI Taxonomy" id="143950"/>
    <lineage>
        <taxon>Eukaryota</taxon>
        <taxon>Metazoa</taxon>
        <taxon>Ecdysozoa</taxon>
        <taxon>Arthropoda</taxon>
        <taxon>Hexapoda</taxon>
        <taxon>Insecta</taxon>
        <taxon>Pterygota</taxon>
        <taxon>Neoptera</taxon>
        <taxon>Paraneoptera</taxon>
        <taxon>Hemiptera</taxon>
        <taxon>Sternorrhyncha</taxon>
        <taxon>Aphidomorpha</taxon>
        <taxon>Aphidoidea</taxon>
        <taxon>Aphididae</taxon>
        <taxon>Sipha</taxon>
    </lineage>
</organism>
<protein>
    <submittedName>
        <fullName evidence="2">Uncharacterized protein LOC112681089</fullName>
    </submittedName>
</protein>
<dbReference type="OrthoDB" id="6627636at2759"/>
<dbReference type="GeneID" id="112681089"/>
<name>A0A8B8F8P8_9HEMI</name>
<dbReference type="Proteomes" id="UP000694846">
    <property type="component" value="Unplaced"/>
</dbReference>
<keyword evidence="1" id="KW-1185">Reference proteome</keyword>
<dbReference type="PANTHER" id="PTHR33332">
    <property type="entry name" value="REVERSE TRANSCRIPTASE DOMAIN-CONTAINING PROTEIN"/>
    <property type="match status" value="1"/>
</dbReference>
<gene>
    <name evidence="2" type="primary">LOC112681089</name>
</gene>
<reference evidence="2" key="1">
    <citation type="submission" date="2025-08" db="UniProtKB">
        <authorList>
            <consortium name="RefSeq"/>
        </authorList>
    </citation>
    <scope>IDENTIFICATION</scope>
    <source>
        <tissue evidence="2">Whole body</tissue>
    </source>
</reference>
<accession>A0A8B8F8P8</accession>
<dbReference type="RefSeq" id="XP_025407143.1">
    <property type="nucleotide sequence ID" value="XM_025551358.1"/>
</dbReference>
<evidence type="ECO:0000313" key="2">
    <source>
        <dbReference type="RefSeq" id="XP_025407143.1"/>
    </source>
</evidence>
<feature type="non-terminal residue" evidence="2">
    <location>
        <position position="1"/>
    </location>
</feature>
<proteinExistence type="predicted"/>
<sequence>PISLLSTAPKTFETIVSDMITPELDRIIVDDQHGFRSSKTTTTNLLTLQHSIIDAFSAGLRMDVIYTDFAKALYKVNHTILLHKLKYIGVCGPLLQWIKSYISQRIQIVVYKEFQSKPILVTSGELTARNELKLTKFIQI</sequence>
<dbReference type="AlphaFoldDB" id="A0A8B8F8P8"/>
<evidence type="ECO:0000313" key="1">
    <source>
        <dbReference type="Proteomes" id="UP000694846"/>
    </source>
</evidence>